<protein>
    <submittedName>
        <fullName evidence="2">Uncharacterized protein</fullName>
    </submittedName>
</protein>
<reference evidence="2" key="1">
    <citation type="submission" date="2023-03" db="EMBL/GenBank/DDBJ databases">
        <title>Massive genome expansion in bonnet fungi (Mycena s.s.) driven by repeated elements and novel gene families across ecological guilds.</title>
        <authorList>
            <consortium name="Lawrence Berkeley National Laboratory"/>
            <person name="Harder C.B."/>
            <person name="Miyauchi S."/>
            <person name="Viragh M."/>
            <person name="Kuo A."/>
            <person name="Thoen E."/>
            <person name="Andreopoulos B."/>
            <person name="Lu D."/>
            <person name="Skrede I."/>
            <person name="Drula E."/>
            <person name="Henrissat B."/>
            <person name="Morin E."/>
            <person name="Kohler A."/>
            <person name="Barry K."/>
            <person name="LaButti K."/>
            <person name="Morin E."/>
            <person name="Salamov A."/>
            <person name="Lipzen A."/>
            <person name="Mereny Z."/>
            <person name="Hegedus B."/>
            <person name="Baldrian P."/>
            <person name="Stursova M."/>
            <person name="Weitz H."/>
            <person name="Taylor A."/>
            <person name="Grigoriev I.V."/>
            <person name="Nagy L.G."/>
            <person name="Martin F."/>
            <person name="Kauserud H."/>
        </authorList>
    </citation>
    <scope>NUCLEOTIDE SEQUENCE</scope>
    <source>
        <strain evidence="2">9144</strain>
    </source>
</reference>
<feature type="region of interest" description="Disordered" evidence="1">
    <location>
        <begin position="96"/>
        <end position="194"/>
    </location>
</feature>
<evidence type="ECO:0000313" key="2">
    <source>
        <dbReference type="EMBL" id="KAJ7202614.1"/>
    </source>
</evidence>
<proteinExistence type="predicted"/>
<keyword evidence="3" id="KW-1185">Reference proteome</keyword>
<feature type="compositionally biased region" description="Basic and acidic residues" evidence="1">
    <location>
        <begin position="185"/>
        <end position="194"/>
    </location>
</feature>
<feature type="compositionally biased region" description="Basic and acidic residues" evidence="1">
    <location>
        <begin position="137"/>
        <end position="149"/>
    </location>
</feature>
<feature type="compositionally biased region" description="Low complexity" evidence="1">
    <location>
        <begin position="22"/>
        <end position="41"/>
    </location>
</feature>
<dbReference type="Proteomes" id="UP001219525">
    <property type="component" value="Unassembled WGS sequence"/>
</dbReference>
<sequence length="194" mass="20249">MPLVLQPPSPLEAPPLLAPSLALDEQAETTTPLVLPTVTQQGKSDDEVSLGPSGDEAFGAVGIAPVATVTSSVASVPLRANSPGWWALSNCQDQSERAIGGRGGSCRGEENRGPFNAARSPSVEPSSSAKAPGATRVETRAPPAREVEGQRPSAPLNAAPPELTLLERLGKKRRSRPHNRPGKRLKMEAEMNAG</sequence>
<dbReference type="AlphaFoldDB" id="A0AAD6V712"/>
<feature type="region of interest" description="Disordered" evidence="1">
    <location>
        <begin position="22"/>
        <end position="54"/>
    </location>
</feature>
<gene>
    <name evidence="2" type="ORF">GGX14DRAFT_399387</name>
</gene>
<accession>A0AAD6V712</accession>
<evidence type="ECO:0000256" key="1">
    <source>
        <dbReference type="SAM" id="MobiDB-lite"/>
    </source>
</evidence>
<comment type="caution">
    <text evidence="2">The sequence shown here is derived from an EMBL/GenBank/DDBJ whole genome shotgun (WGS) entry which is preliminary data.</text>
</comment>
<dbReference type="EMBL" id="JARJCW010000054">
    <property type="protein sequence ID" value="KAJ7202614.1"/>
    <property type="molecule type" value="Genomic_DNA"/>
</dbReference>
<evidence type="ECO:0000313" key="3">
    <source>
        <dbReference type="Proteomes" id="UP001219525"/>
    </source>
</evidence>
<organism evidence="2 3">
    <name type="scientific">Mycena pura</name>
    <dbReference type="NCBI Taxonomy" id="153505"/>
    <lineage>
        <taxon>Eukaryota</taxon>
        <taxon>Fungi</taxon>
        <taxon>Dikarya</taxon>
        <taxon>Basidiomycota</taxon>
        <taxon>Agaricomycotina</taxon>
        <taxon>Agaricomycetes</taxon>
        <taxon>Agaricomycetidae</taxon>
        <taxon>Agaricales</taxon>
        <taxon>Marasmiineae</taxon>
        <taxon>Mycenaceae</taxon>
        <taxon>Mycena</taxon>
    </lineage>
</organism>
<name>A0AAD6V712_9AGAR</name>
<feature type="compositionally biased region" description="Basic residues" evidence="1">
    <location>
        <begin position="170"/>
        <end position="184"/>
    </location>
</feature>